<dbReference type="EMBL" id="PVGH01000053">
    <property type="protein sequence ID" value="PRF61234.1"/>
    <property type="molecule type" value="Genomic_DNA"/>
</dbReference>
<keyword evidence="1" id="KW-0175">Coiled coil</keyword>
<evidence type="ECO:0000256" key="1">
    <source>
        <dbReference type="SAM" id="Coils"/>
    </source>
</evidence>
<gene>
    <name evidence="2" type="ORF">C6Q15_13090</name>
</gene>
<evidence type="ECO:0000313" key="3">
    <source>
        <dbReference type="Proteomes" id="UP000238982"/>
    </source>
</evidence>
<proteinExistence type="predicted"/>
<name>A0A2S9MR51_9BURK</name>
<feature type="coiled-coil region" evidence="1">
    <location>
        <begin position="293"/>
        <end position="334"/>
    </location>
</feature>
<dbReference type="AlphaFoldDB" id="A0A2S9MR51"/>
<feature type="coiled-coil region" evidence="1">
    <location>
        <begin position="477"/>
        <end position="504"/>
    </location>
</feature>
<dbReference type="RefSeq" id="WP_105796322.1">
    <property type="nucleotide sequence ID" value="NZ_JAHPLO010000100.1"/>
</dbReference>
<accession>A0A2S9MR51</accession>
<sequence>MTRWLEGYKPAHKHPRLWVETVWLVESREPLVLTRVIDLHQGLNIVWAKESASNETPGLSSAGHGVGKTSLCLLMRYVLGDDAPSISTLRDKASSGFPKGGAAAKVHIDGVTWLVFRPYGAYSHSLAAQCETLEQLLQGDVSNDFQAYLDALEQFSVGRLAAQSLPGTNQQLKWRHLLAWCIRDQRTRFDGFYHWRDGEGLGFTRPRRDPPLFVGSVLGLVDAELDQLLREIESKQIQFDQGKERIPELERAPAFALAHADRQLRIRLGAGEDEPLYAATVGQSIESRVLAAFETAQHEDERWEREVEQAEEQLAQEQIRLTNLNHAMRLAEAEVGIAKALVDTNREDFERLTKFRDRLEGLDGGRCEHGNIEFSACQYIQDRKSAASLTWHRDGKEVQANAQELGRQLARREAELRGASAAVSEQSQRISGKKAELRRLRVRIATNESTNTLLKKSWDELQVLNSQRARGIDTVDLIQARQRQQQLESELNRLRASAADRRSQRSARVDAIKSLTACVSSRLLGAEGHSRFVPEDEVRPFGVLRGGEAYQVLEVLLGDIVCLLDSATSEVSSHPGFLVHDCPREADMSERLYREFFLVASEAAAQLGEDGAVPFQFIVTTTSPPPEEVHGDRYIVLELEPGAEEKLLFKRELLPELLGFEQPRE</sequence>
<dbReference type="Proteomes" id="UP000238982">
    <property type="component" value="Unassembled WGS sequence"/>
</dbReference>
<evidence type="ECO:0000313" key="2">
    <source>
        <dbReference type="EMBL" id="PRF61234.1"/>
    </source>
</evidence>
<reference evidence="2 3" key="1">
    <citation type="submission" date="2018-03" db="EMBL/GenBank/DDBJ databases">
        <authorList>
            <person name="Keele B.F."/>
        </authorList>
    </citation>
    <scope>NUCLEOTIDE SEQUENCE [LARGE SCALE GENOMIC DNA]</scope>
    <source>
        <strain evidence="2 3">AU19729</strain>
    </source>
</reference>
<comment type="caution">
    <text evidence="2">The sequence shown here is derived from an EMBL/GenBank/DDBJ whole genome shotgun (WGS) entry which is preliminary data.</text>
</comment>
<protein>
    <submittedName>
        <fullName evidence="2">Uncharacterized protein</fullName>
    </submittedName>
</protein>
<organism evidence="2 3">
    <name type="scientific">Burkholderia multivorans</name>
    <dbReference type="NCBI Taxonomy" id="87883"/>
    <lineage>
        <taxon>Bacteria</taxon>
        <taxon>Pseudomonadati</taxon>
        <taxon>Pseudomonadota</taxon>
        <taxon>Betaproteobacteria</taxon>
        <taxon>Burkholderiales</taxon>
        <taxon>Burkholderiaceae</taxon>
        <taxon>Burkholderia</taxon>
        <taxon>Burkholderia cepacia complex</taxon>
    </lineage>
</organism>